<dbReference type="InterPro" id="IPR004358">
    <property type="entry name" value="Sig_transdc_His_kin-like_C"/>
</dbReference>
<evidence type="ECO:0000256" key="4">
    <source>
        <dbReference type="ARBA" id="ARBA00012438"/>
    </source>
</evidence>
<reference evidence="18" key="1">
    <citation type="submission" date="2016-10" db="EMBL/GenBank/DDBJ databases">
        <authorList>
            <person name="Varghese N."/>
            <person name="Submissions S."/>
        </authorList>
    </citation>
    <scope>NUCLEOTIDE SEQUENCE [LARGE SCALE GENOMIC DNA]</scope>
    <source>
        <strain evidence="18">DSM 241</strain>
    </source>
</reference>
<organism evidence="17 18">
    <name type="scientific">Ectothiorhodospira marina</name>
    <dbReference type="NCBI Taxonomy" id="1396821"/>
    <lineage>
        <taxon>Bacteria</taxon>
        <taxon>Pseudomonadati</taxon>
        <taxon>Pseudomonadota</taxon>
        <taxon>Gammaproteobacteria</taxon>
        <taxon>Chromatiales</taxon>
        <taxon>Ectothiorhodospiraceae</taxon>
        <taxon>Ectothiorhodospira</taxon>
    </lineage>
</organism>
<feature type="transmembrane region" description="Helical" evidence="14">
    <location>
        <begin position="373"/>
        <end position="393"/>
    </location>
</feature>
<dbReference type="InterPro" id="IPR013767">
    <property type="entry name" value="PAS_fold"/>
</dbReference>
<dbReference type="SUPFAM" id="SSF55785">
    <property type="entry name" value="PYP-like sensor domain (PAS domain)"/>
    <property type="match status" value="1"/>
</dbReference>
<evidence type="ECO:0000256" key="9">
    <source>
        <dbReference type="ARBA" id="ARBA00022777"/>
    </source>
</evidence>
<feature type="domain" description="Histidine kinase" evidence="15">
    <location>
        <begin position="770"/>
        <end position="980"/>
    </location>
</feature>
<keyword evidence="6" id="KW-0808">Transferase</keyword>
<dbReference type="Gene3D" id="1.20.1730.10">
    <property type="entry name" value="Sodium/glucose cotransporter"/>
    <property type="match status" value="1"/>
</dbReference>
<evidence type="ECO:0000256" key="1">
    <source>
        <dbReference type="ARBA" id="ARBA00000085"/>
    </source>
</evidence>
<comment type="subcellular location">
    <subcellularLocation>
        <location evidence="2">Membrane</location>
        <topology evidence="2">Multi-pass membrane protein</topology>
    </subcellularLocation>
</comment>
<protein>
    <recommendedName>
        <fullName evidence="4">histidine kinase</fullName>
        <ecNumber evidence="4">2.7.13.3</ecNumber>
    </recommendedName>
</protein>
<dbReference type="CDD" id="cd00075">
    <property type="entry name" value="HATPase"/>
    <property type="match status" value="1"/>
</dbReference>
<dbReference type="Pfam" id="PF00989">
    <property type="entry name" value="PAS"/>
    <property type="match status" value="1"/>
</dbReference>
<feature type="transmembrane region" description="Helical" evidence="14">
    <location>
        <begin position="319"/>
        <end position="352"/>
    </location>
</feature>
<dbReference type="GO" id="GO:0006355">
    <property type="term" value="P:regulation of DNA-templated transcription"/>
    <property type="evidence" value="ECO:0007669"/>
    <property type="project" value="InterPro"/>
</dbReference>
<feature type="transmembrane region" description="Helical" evidence="14">
    <location>
        <begin position="399"/>
        <end position="422"/>
    </location>
</feature>
<evidence type="ECO:0000256" key="10">
    <source>
        <dbReference type="ARBA" id="ARBA00022840"/>
    </source>
</evidence>
<comment type="similarity">
    <text evidence="3">Belongs to the sodium:solute symporter (SSF) (TC 2.A.21) family.</text>
</comment>
<dbReference type="InterPro" id="IPR000014">
    <property type="entry name" value="PAS"/>
</dbReference>
<evidence type="ECO:0000256" key="2">
    <source>
        <dbReference type="ARBA" id="ARBA00004141"/>
    </source>
</evidence>
<dbReference type="SMART" id="SM00387">
    <property type="entry name" value="HATPase_c"/>
    <property type="match status" value="1"/>
</dbReference>
<dbReference type="GO" id="GO:0016020">
    <property type="term" value="C:membrane"/>
    <property type="evidence" value="ECO:0007669"/>
    <property type="project" value="UniProtKB-SubCell"/>
</dbReference>
<keyword evidence="7 14" id="KW-0812">Transmembrane</keyword>
<evidence type="ECO:0000256" key="5">
    <source>
        <dbReference type="ARBA" id="ARBA00022553"/>
    </source>
</evidence>
<dbReference type="AlphaFoldDB" id="A0A1H7FCD9"/>
<dbReference type="PROSITE" id="PS50283">
    <property type="entry name" value="NA_SOLUT_SYMP_3"/>
    <property type="match status" value="1"/>
</dbReference>
<feature type="transmembrane region" description="Helical" evidence="14">
    <location>
        <begin position="70"/>
        <end position="94"/>
    </location>
</feature>
<feature type="transmembrane region" description="Helical" evidence="14">
    <location>
        <begin position="39"/>
        <end position="58"/>
    </location>
</feature>
<evidence type="ECO:0000256" key="3">
    <source>
        <dbReference type="ARBA" id="ARBA00006434"/>
    </source>
</evidence>
<dbReference type="EC" id="2.7.13.3" evidence="4"/>
<dbReference type="Proteomes" id="UP000199256">
    <property type="component" value="Unassembled WGS sequence"/>
</dbReference>
<evidence type="ECO:0000256" key="13">
    <source>
        <dbReference type="ARBA" id="ARBA00023136"/>
    </source>
</evidence>
<evidence type="ECO:0000259" key="15">
    <source>
        <dbReference type="PROSITE" id="PS50109"/>
    </source>
</evidence>
<feature type="transmembrane region" description="Helical" evidence="14">
    <location>
        <begin position="237"/>
        <end position="254"/>
    </location>
</feature>
<evidence type="ECO:0000256" key="8">
    <source>
        <dbReference type="ARBA" id="ARBA00022741"/>
    </source>
</evidence>
<accession>A0A1H7FCD9</accession>
<dbReference type="PRINTS" id="PR00344">
    <property type="entry name" value="BCTRLSENSOR"/>
</dbReference>
<feature type="transmembrane region" description="Helical" evidence="14">
    <location>
        <begin position="114"/>
        <end position="133"/>
    </location>
</feature>
<dbReference type="NCBIfam" id="TIGR00229">
    <property type="entry name" value="sensory_box"/>
    <property type="match status" value="1"/>
</dbReference>
<proteinExistence type="inferred from homology"/>
<dbReference type="GO" id="GO:0000155">
    <property type="term" value="F:phosphorelay sensor kinase activity"/>
    <property type="evidence" value="ECO:0007669"/>
    <property type="project" value="InterPro"/>
</dbReference>
<dbReference type="Gene3D" id="1.10.287.130">
    <property type="match status" value="1"/>
</dbReference>
<dbReference type="SUPFAM" id="SSF47384">
    <property type="entry name" value="Homodimeric domain of signal transducing histidine kinase"/>
    <property type="match status" value="1"/>
</dbReference>
<name>A0A1H7FCD9_9GAMM</name>
<feature type="transmembrane region" description="Helical" evidence="14">
    <location>
        <begin position="153"/>
        <end position="171"/>
    </location>
</feature>
<gene>
    <name evidence="17" type="ORF">SAMN05444515_101136</name>
</gene>
<feature type="transmembrane region" description="Helical" evidence="14">
    <location>
        <begin position="429"/>
        <end position="451"/>
    </location>
</feature>
<evidence type="ECO:0000256" key="11">
    <source>
        <dbReference type="ARBA" id="ARBA00022989"/>
    </source>
</evidence>
<dbReference type="GO" id="GO:0005524">
    <property type="term" value="F:ATP binding"/>
    <property type="evidence" value="ECO:0007669"/>
    <property type="project" value="UniProtKB-KW"/>
</dbReference>
<dbReference type="InterPro" id="IPR005467">
    <property type="entry name" value="His_kinase_dom"/>
</dbReference>
<dbReference type="PANTHER" id="PTHR43065">
    <property type="entry name" value="SENSOR HISTIDINE KINASE"/>
    <property type="match status" value="1"/>
</dbReference>
<dbReference type="PROSITE" id="PS50109">
    <property type="entry name" value="HIS_KIN"/>
    <property type="match status" value="1"/>
</dbReference>
<evidence type="ECO:0000256" key="12">
    <source>
        <dbReference type="ARBA" id="ARBA00023012"/>
    </source>
</evidence>
<keyword evidence="13 14" id="KW-0472">Membrane</keyword>
<dbReference type="SUPFAM" id="SSF55874">
    <property type="entry name" value="ATPase domain of HSP90 chaperone/DNA topoisomerase II/histidine kinase"/>
    <property type="match status" value="1"/>
</dbReference>
<keyword evidence="12" id="KW-0902">Two-component regulatory system</keyword>
<evidence type="ECO:0000259" key="16">
    <source>
        <dbReference type="PROSITE" id="PS50112"/>
    </source>
</evidence>
<dbReference type="STRING" id="1396821.SAMN05444515_101136"/>
<dbReference type="InterPro" id="IPR036890">
    <property type="entry name" value="HATPase_C_sf"/>
</dbReference>
<dbReference type="InterPro" id="IPR036097">
    <property type="entry name" value="HisK_dim/P_sf"/>
</dbReference>
<dbReference type="Gene3D" id="3.30.450.20">
    <property type="entry name" value="PAS domain"/>
    <property type="match status" value="1"/>
</dbReference>
<dbReference type="OrthoDB" id="9764438at2"/>
<keyword evidence="18" id="KW-1185">Reference proteome</keyword>
<dbReference type="Pfam" id="PF02518">
    <property type="entry name" value="HATPase_c"/>
    <property type="match status" value="1"/>
</dbReference>
<evidence type="ECO:0000256" key="7">
    <source>
        <dbReference type="ARBA" id="ARBA00022692"/>
    </source>
</evidence>
<dbReference type="InterPro" id="IPR003661">
    <property type="entry name" value="HisK_dim/P_dom"/>
</dbReference>
<feature type="transmembrane region" description="Helical" evidence="14">
    <location>
        <begin position="183"/>
        <end position="210"/>
    </location>
</feature>
<evidence type="ECO:0000313" key="17">
    <source>
        <dbReference type="EMBL" id="SEK21720.1"/>
    </source>
</evidence>
<evidence type="ECO:0000313" key="18">
    <source>
        <dbReference type="Proteomes" id="UP000199256"/>
    </source>
</evidence>
<dbReference type="SMART" id="SM00388">
    <property type="entry name" value="HisKA"/>
    <property type="match status" value="1"/>
</dbReference>
<dbReference type="InterPro" id="IPR001734">
    <property type="entry name" value="Na/solute_symporter"/>
</dbReference>
<dbReference type="InterPro" id="IPR003594">
    <property type="entry name" value="HATPase_dom"/>
</dbReference>
<feature type="domain" description="PAS" evidence="16">
    <location>
        <begin position="632"/>
        <end position="699"/>
    </location>
</feature>
<keyword evidence="5" id="KW-0597">Phosphoprotein</keyword>
<dbReference type="RefSeq" id="WP_090249606.1">
    <property type="nucleotide sequence ID" value="NZ_FOAA01000001.1"/>
</dbReference>
<feature type="transmembrane region" description="Helical" evidence="14">
    <location>
        <begin position="6"/>
        <end position="27"/>
    </location>
</feature>
<dbReference type="GO" id="GO:0022857">
    <property type="term" value="F:transmembrane transporter activity"/>
    <property type="evidence" value="ECO:0007669"/>
    <property type="project" value="InterPro"/>
</dbReference>
<dbReference type="CDD" id="cd00082">
    <property type="entry name" value="HisKA"/>
    <property type="match status" value="1"/>
</dbReference>
<dbReference type="InterPro" id="IPR035965">
    <property type="entry name" value="PAS-like_dom_sf"/>
</dbReference>
<evidence type="ECO:0000256" key="14">
    <source>
        <dbReference type="SAM" id="Phobius"/>
    </source>
</evidence>
<dbReference type="PROSITE" id="PS50112">
    <property type="entry name" value="PAS"/>
    <property type="match status" value="1"/>
</dbReference>
<feature type="transmembrane region" description="Helical" evidence="14">
    <location>
        <begin position="275"/>
        <end position="299"/>
    </location>
</feature>
<evidence type="ECO:0000256" key="6">
    <source>
        <dbReference type="ARBA" id="ARBA00022679"/>
    </source>
</evidence>
<sequence length="986" mass="107730">MISEIGVLYAAGVAYLALLFFIAHATERGWLPTALVRHPMVYVLSLGVYATTWTYYGSVGFAQSEGYNFLTIYLGVTLAFILAPLLLAPILRLVRDYQLTSLADLFAFRYRSQWTGLLVTLFMLAGILPYLALQIKAVTDSVSVLTQEAPPNLLALGFCATLGLFAILFGARHITPREKHEGLVVAIAFESAVKLVTLLMVGAFALLGIFGGWGGLNTWLTEHPEALEALYSPVSEGPWFTLILLAFAAAFLLPRQFHMLFVENMDPHALRVATWGLPLFLLLLNLPIPLILWAGQAVALETPADYFVLALPVDGGAGWLALFTFIGGVSAASAMMIITTLALAAMCLNHLILPAHVNQQTLPQSNLYGWLLWGRRLLILLIIALGYGFYWLLEFNQGLVQVGLISFVAVAQFLPGYLALLFWPRATRIGFIAGLLGGITVWVLALIIPVIHESGLPMINFNLAVFMGAEDENRWAFATFWSLAVNSVLFVIGSLLTRPTREETEAAQACRREQFSPTGVSADARNVAQLESHLAQVIGPQTAHLEIQRALTDMGMQPSEKRPGELRRLRTHLERNLSGLMGPLLARMIVDNQLNVAPQAQVALADSLRFVEEQLEHSTVRLRGLAAELDTLRRYHRQVLHELPLGVCSIDPGGDILIWNNTMAMISGIEAAHAVGQPLNALKDPWEGVLRTFINGDDKHLYKLQISVDGRYRWLNLHKAAIESPTLGHSATHGLGGMVVLVEDLTELHNLESEVAHNDRLASIGRLAAGVAHEIGNPLTGITSLAQNLRYEQDPAEVDLTVKQILEQTRRINDIVQSLITFSHAGEAPRPLPVAVNLNACVDEALQLIKLSDVGREVTCINEVPKDLKARGNHQRLLQVFVNLVNNALQASSPGDRVAIRGSRLPGGVEIHVDDEGAGIPSGLLDQIFEPFFTTKPPGEGTGLGLSVVYSIIQDHGGLVYADSHAQGGTRFSIRLPAIEEEETMA</sequence>
<keyword evidence="10" id="KW-0067">ATP-binding</keyword>
<comment type="catalytic activity">
    <reaction evidence="1">
        <text>ATP + protein L-histidine = ADP + protein N-phospho-L-histidine.</text>
        <dbReference type="EC" id="2.7.13.3"/>
    </reaction>
</comment>
<keyword evidence="11 14" id="KW-1133">Transmembrane helix</keyword>
<dbReference type="PANTHER" id="PTHR43065:SF10">
    <property type="entry name" value="PEROXIDE STRESS-ACTIVATED HISTIDINE KINASE MAK3"/>
    <property type="match status" value="1"/>
</dbReference>
<dbReference type="InterPro" id="IPR038377">
    <property type="entry name" value="Na/Glc_symporter_sf"/>
</dbReference>
<keyword evidence="8" id="KW-0547">Nucleotide-binding</keyword>
<dbReference type="EMBL" id="FOAA01000001">
    <property type="protein sequence ID" value="SEK21720.1"/>
    <property type="molecule type" value="Genomic_DNA"/>
</dbReference>
<keyword evidence="9" id="KW-0418">Kinase</keyword>
<dbReference type="Pfam" id="PF00512">
    <property type="entry name" value="HisKA"/>
    <property type="match status" value="1"/>
</dbReference>
<dbReference type="Gene3D" id="3.30.565.10">
    <property type="entry name" value="Histidine kinase-like ATPase, C-terminal domain"/>
    <property type="match status" value="1"/>
</dbReference>